<dbReference type="RefSeq" id="WP_264368396.1">
    <property type="nucleotide sequence ID" value="NZ_JAPCIO010000002.1"/>
</dbReference>
<evidence type="ECO:0000313" key="1">
    <source>
        <dbReference type="EMBL" id="MCW1147555.1"/>
    </source>
</evidence>
<sequence length="170" mass="20383">MKLIVLVVFIFSFLKNDSFLIKEKKSLYYSNDFPWYVFYNPKNNINCDIVEIGGIKYGFIDKLIKINDKDTISKSKEGVLFYKNEDLFYFNYKLDKEFKLKKIGYKSSFTGKRKKIFTTYAFLKIKEHSLSDENKGKIYKMIDKDFEDLVKSDIIECNEFRFEKFLKKSN</sequence>
<dbReference type="Proteomes" id="UP001165677">
    <property type="component" value="Unassembled WGS sequence"/>
</dbReference>
<protein>
    <submittedName>
        <fullName evidence="1">Uncharacterized protein</fullName>
    </submittedName>
</protein>
<keyword evidence="2" id="KW-1185">Reference proteome</keyword>
<reference evidence="1" key="1">
    <citation type="submission" date="2022-10" db="EMBL/GenBank/DDBJ databases">
        <title>Flavobacterium sp. nov., a bacterium isolated from lake sediment.</title>
        <authorList>
            <person name="Qu J.-H."/>
        </authorList>
    </citation>
    <scope>NUCLEOTIDE SEQUENCE</scope>
    <source>
        <strain evidence="1">TH16-21</strain>
    </source>
</reference>
<accession>A0ABT3EG56</accession>
<evidence type="ECO:0000313" key="2">
    <source>
        <dbReference type="Proteomes" id="UP001165677"/>
    </source>
</evidence>
<name>A0ABT3EG56_9FLAO</name>
<comment type="caution">
    <text evidence="1">The sequence shown here is derived from an EMBL/GenBank/DDBJ whole genome shotgun (WGS) entry which is preliminary data.</text>
</comment>
<gene>
    <name evidence="1" type="ORF">OJ995_04900</name>
</gene>
<proteinExistence type="predicted"/>
<organism evidence="1 2">
    <name type="scientific">Flavobacterium lacisediminis</name>
    <dbReference type="NCBI Taxonomy" id="2989705"/>
    <lineage>
        <taxon>Bacteria</taxon>
        <taxon>Pseudomonadati</taxon>
        <taxon>Bacteroidota</taxon>
        <taxon>Flavobacteriia</taxon>
        <taxon>Flavobacteriales</taxon>
        <taxon>Flavobacteriaceae</taxon>
        <taxon>Flavobacterium</taxon>
    </lineage>
</organism>
<dbReference type="EMBL" id="JAPCIO010000002">
    <property type="protein sequence ID" value="MCW1147555.1"/>
    <property type="molecule type" value="Genomic_DNA"/>
</dbReference>